<dbReference type="EMBL" id="JABBWK010000005">
    <property type="protein sequence ID" value="KAG1906365.1"/>
    <property type="molecule type" value="Genomic_DNA"/>
</dbReference>
<dbReference type="AlphaFoldDB" id="A0AAD4EHR4"/>
<feature type="domain" description="DUF6589" evidence="1">
    <location>
        <begin position="168"/>
        <end position="500"/>
    </location>
</feature>
<evidence type="ECO:0000313" key="3">
    <source>
        <dbReference type="Proteomes" id="UP001195769"/>
    </source>
</evidence>
<accession>A0AAD4EHR4</accession>
<name>A0AAD4EHR4_9AGAM</name>
<sequence>MDEIKHLSSEEAGWHFGALHVTTKQLEAFSVDDMAIDMASCAPALWDLLGILMQGTNQKSNALQSILGIFLQSVHAPQKVIDTLSRIGISISCNTINAAIRSLSAESQNTLHALGQSMLACYAYDNFNVDLKSQVPLAEKSNDTLKHLTSSLLFPLQHGITLNDLKCSEALWRHAMDINNSTVTGNIQAVVSLLAQGGVHDPADTNLNFPDISQHVVLFHGDLGTGERLQAAQLRQSIEATPWNRLQHMACVDAIWRLFLQPLTAREDETSLMRDVTHLRPKETGIYCSKPGFRRMHQLVGHAGICWRLDCWRVYVKSKNPNYTSLDAFAASEPTINILQDIANELAKLYVAGRDLYQMCCQPCERRDEELSYAMNHGDIGRVETCIIPWIPILKATGKHKYATHMTNFLLNVHFVYPEGLRRAVRYHILVNPSGKEMKWRAVDWCVELNNLFTKVKNGGKGPNRTLERILLESPLVQAYRNAQTMIQKNFLHTHLTTNHAASNMTKTFEGLCIKMGVHSPHIVIPGRKSRHEIVDVLDKGRELMEKGARGETDQSEDMLAEGGVEMDDVLIELL</sequence>
<dbReference type="InterPro" id="IPR046496">
    <property type="entry name" value="DUF6589"/>
</dbReference>
<dbReference type="Proteomes" id="UP001195769">
    <property type="component" value="Unassembled WGS sequence"/>
</dbReference>
<dbReference type="Pfam" id="PF20231">
    <property type="entry name" value="DUF6589"/>
    <property type="match status" value="1"/>
</dbReference>
<comment type="caution">
    <text evidence="2">The sequence shown here is derived from an EMBL/GenBank/DDBJ whole genome shotgun (WGS) entry which is preliminary data.</text>
</comment>
<proteinExistence type="predicted"/>
<protein>
    <recommendedName>
        <fullName evidence="1">DUF6589 domain-containing protein</fullName>
    </recommendedName>
</protein>
<evidence type="ECO:0000313" key="2">
    <source>
        <dbReference type="EMBL" id="KAG1906365.1"/>
    </source>
</evidence>
<gene>
    <name evidence="2" type="ORF">F5891DRAFT_1125670</name>
</gene>
<reference evidence="2" key="1">
    <citation type="journal article" date="2020" name="New Phytol.">
        <title>Comparative genomics reveals dynamic genome evolution in host specialist ectomycorrhizal fungi.</title>
        <authorList>
            <person name="Lofgren L.A."/>
            <person name="Nguyen N.H."/>
            <person name="Vilgalys R."/>
            <person name="Ruytinx J."/>
            <person name="Liao H.L."/>
            <person name="Branco S."/>
            <person name="Kuo A."/>
            <person name="LaButti K."/>
            <person name="Lipzen A."/>
            <person name="Andreopoulos W."/>
            <person name="Pangilinan J."/>
            <person name="Riley R."/>
            <person name="Hundley H."/>
            <person name="Na H."/>
            <person name="Barry K."/>
            <person name="Grigoriev I.V."/>
            <person name="Stajich J.E."/>
            <person name="Kennedy P.G."/>
        </authorList>
    </citation>
    <scope>NUCLEOTIDE SEQUENCE</scope>
    <source>
        <strain evidence="2">FC203</strain>
    </source>
</reference>
<organism evidence="2 3">
    <name type="scientific">Suillus fuscotomentosus</name>
    <dbReference type="NCBI Taxonomy" id="1912939"/>
    <lineage>
        <taxon>Eukaryota</taxon>
        <taxon>Fungi</taxon>
        <taxon>Dikarya</taxon>
        <taxon>Basidiomycota</taxon>
        <taxon>Agaricomycotina</taxon>
        <taxon>Agaricomycetes</taxon>
        <taxon>Agaricomycetidae</taxon>
        <taxon>Boletales</taxon>
        <taxon>Suillineae</taxon>
        <taxon>Suillaceae</taxon>
        <taxon>Suillus</taxon>
    </lineage>
</organism>
<dbReference type="RefSeq" id="XP_041231940.1">
    <property type="nucleotide sequence ID" value="XM_041363994.1"/>
</dbReference>
<keyword evidence="3" id="KW-1185">Reference proteome</keyword>
<dbReference type="GeneID" id="64658292"/>
<evidence type="ECO:0000259" key="1">
    <source>
        <dbReference type="Pfam" id="PF20231"/>
    </source>
</evidence>